<comment type="caution">
    <text evidence="1">The sequence shown here is derived from an EMBL/GenBank/DDBJ whole genome shotgun (WGS) entry which is preliminary data.</text>
</comment>
<gene>
    <name evidence="1" type="ORF">GH808_00080</name>
</gene>
<accession>A0ABR6WQG9</accession>
<proteinExistence type="predicted"/>
<dbReference type="RefSeq" id="WP_186840764.1">
    <property type="nucleotide sequence ID" value="NZ_WJBC01000001.1"/>
</dbReference>
<reference evidence="1 2" key="1">
    <citation type="journal article" date="2020" name="mSystems">
        <title>Defining Genomic and Predicted Metabolic Features of the Acetobacterium Genus.</title>
        <authorList>
            <person name="Ross D.E."/>
            <person name="Marshall C.W."/>
            <person name="Gulliver D."/>
            <person name="May H.D."/>
            <person name="Norman R.S."/>
        </authorList>
    </citation>
    <scope>NUCLEOTIDE SEQUENCE [LARGE SCALE GENOMIC DNA]</scope>
    <source>
        <strain evidence="1 2">DSM 8238</strain>
    </source>
</reference>
<keyword evidence="2" id="KW-1185">Reference proteome</keyword>
<dbReference type="Proteomes" id="UP000603234">
    <property type="component" value="Unassembled WGS sequence"/>
</dbReference>
<dbReference type="EMBL" id="WJBC01000001">
    <property type="protein sequence ID" value="MBC3802839.1"/>
    <property type="molecule type" value="Genomic_DNA"/>
</dbReference>
<organism evidence="1 2">
    <name type="scientific">Acetobacterium fimetarium</name>
    <dbReference type="NCBI Taxonomy" id="52691"/>
    <lineage>
        <taxon>Bacteria</taxon>
        <taxon>Bacillati</taxon>
        <taxon>Bacillota</taxon>
        <taxon>Clostridia</taxon>
        <taxon>Eubacteriales</taxon>
        <taxon>Eubacteriaceae</taxon>
        <taxon>Acetobacterium</taxon>
    </lineage>
</organism>
<sequence length="75" mass="8686">MLNEVNVTILRKGDHLEVFQDGLMVSKKESVRKILSEGECEEFYDNWVYEVDHDANEKLGRIIHGLMTGDYAKVE</sequence>
<evidence type="ECO:0000313" key="2">
    <source>
        <dbReference type="Proteomes" id="UP000603234"/>
    </source>
</evidence>
<evidence type="ECO:0000313" key="1">
    <source>
        <dbReference type="EMBL" id="MBC3802839.1"/>
    </source>
</evidence>
<name>A0ABR6WQG9_9FIRM</name>
<protein>
    <submittedName>
        <fullName evidence="1">Uncharacterized protein</fullName>
    </submittedName>
</protein>